<evidence type="ECO:0000313" key="2">
    <source>
        <dbReference type="EMBL" id="MXO58212.1"/>
    </source>
</evidence>
<protein>
    <submittedName>
        <fullName evidence="2">DUF427 domain-containing protein</fullName>
    </submittedName>
</protein>
<dbReference type="OrthoDB" id="9815163at2"/>
<keyword evidence="3" id="KW-1185">Reference proteome</keyword>
<gene>
    <name evidence="2" type="ORF">GRI89_01455</name>
</gene>
<evidence type="ECO:0000313" key="3">
    <source>
        <dbReference type="Proteomes" id="UP000433652"/>
    </source>
</evidence>
<accession>A0A6I4SV36</accession>
<dbReference type="RefSeq" id="WP_159791500.1">
    <property type="nucleotide sequence ID" value="NZ_WTYM01000022.1"/>
</dbReference>
<dbReference type="Proteomes" id="UP000433652">
    <property type="component" value="Unassembled WGS sequence"/>
</dbReference>
<dbReference type="PANTHER" id="PTHR34310">
    <property type="entry name" value="DUF427 DOMAIN PROTEIN (AFU_ORTHOLOGUE AFUA_3G02220)"/>
    <property type="match status" value="1"/>
</dbReference>
<sequence length="96" mass="10634">MTIEASWNGKVIARSDDTVVVEGNHYFPRADVDMALLADSATTTVCPWKGTAHYFSIDLGEARNADAAWYYPDPKPAADEIRDRIAFWKGVTVAEI</sequence>
<name>A0A6I4SV36_9SPHN</name>
<proteinExistence type="predicted"/>
<dbReference type="EMBL" id="WTYM01000022">
    <property type="protein sequence ID" value="MXO58212.1"/>
    <property type="molecule type" value="Genomic_DNA"/>
</dbReference>
<dbReference type="PANTHER" id="PTHR34310:SF5">
    <property type="entry name" value="DUF427 DOMAIN PROTEIN (AFU_ORTHOLOGUE AFUA_3G02220)"/>
    <property type="match status" value="1"/>
</dbReference>
<reference evidence="2 3" key="1">
    <citation type="submission" date="2019-12" db="EMBL/GenBank/DDBJ databases">
        <title>Genomic-based taxomic classification of the family Erythrobacteraceae.</title>
        <authorList>
            <person name="Xu L."/>
        </authorList>
    </citation>
    <scope>NUCLEOTIDE SEQUENCE [LARGE SCALE GENOMIC DNA]</scope>
    <source>
        <strain evidence="2 3">MCCC 1K01500</strain>
    </source>
</reference>
<organism evidence="2 3">
    <name type="scientific">Croceibacterium salegens</name>
    <dbReference type="NCBI Taxonomy" id="1737568"/>
    <lineage>
        <taxon>Bacteria</taxon>
        <taxon>Pseudomonadati</taxon>
        <taxon>Pseudomonadota</taxon>
        <taxon>Alphaproteobacteria</taxon>
        <taxon>Sphingomonadales</taxon>
        <taxon>Erythrobacteraceae</taxon>
        <taxon>Croceibacterium</taxon>
    </lineage>
</organism>
<dbReference type="InterPro" id="IPR007361">
    <property type="entry name" value="DUF427"/>
</dbReference>
<dbReference type="AlphaFoldDB" id="A0A6I4SV36"/>
<feature type="domain" description="DUF427" evidence="1">
    <location>
        <begin position="3"/>
        <end position="89"/>
    </location>
</feature>
<dbReference type="Pfam" id="PF04248">
    <property type="entry name" value="NTP_transf_9"/>
    <property type="match status" value="1"/>
</dbReference>
<evidence type="ECO:0000259" key="1">
    <source>
        <dbReference type="Pfam" id="PF04248"/>
    </source>
</evidence>
<comment type="caution">
    <text evidence="2">The sequence shown here is derived from an EMBL/GenBank/DDBJ whole genome shotgun (WGS) entry which is preliminary data.</text>
</comment>
<dbReference type="Gene3D" id="2.170.150.40">
    <property type="entry name" value="Domain of unknown function (DUF427)"/>
    <property type="match status" value="1"/>
</dbReference>
<dbReference type="InterPro" id="IPR038694">
    <property type="entry name" value="DUF427_sf"/>
</dbReference>